<keyword evidence="19" id="KW-1185">Reference proteome</keyword>
<dbReference type="GO" id="GO:0031349">
    <property type="term" value="P:positive regulation of defense response"/>
    <property type="evidence" value="ECO:0007669"/>
    <property type="project" value="UniProtKB-ARBA"/>
</dbReference>
<evidence type="ECO:0000256" key="9">
    <source>
        <dbReference type="ARBA" id="ARBA00023125"/>
    </source>
</evidence>
<evidence type="ECO:0000256" key="2">
    <source>
        <dbReference type="ARBA" id="ARBA00004496"/>
    </source>
</evidence>
<feature type="region of interest" description="Disordered" evidence="17">
    <location>
        <begin position="446"/>
        <end position="475"/>
    </location>
</feature>
<keyword evidence="12 16" id="KW-0539">Nucleus</keyword>
<dbReference type="Pfam" id="PF00250">
    <property type="entry name" value="Forkhead"/>
    <property type="match status" value="1"/>
</dbReference>
<dbReference type="SUPFAM" id="SSF46785">
    <property type="entry name" value="Winged helix' DNA-binding domain"/>
    <property type="match status" value="1"/>
</dbReference>
<keyword evidence="7" id="KW-0221">Differentiation</keyword>
<keyword evidence="3" id="KW-0217">Developmental protein</keyword>
<feature type="compositionally biased region" description="Polar residues" evidence="17">
    <location>
        <begin position="450"/>
        <end position="469"/>
    </location>
</feature>
<dbReference type="PROSITE" id="PS50039">
    <property type="entry name" value="FORK_HEAD_3"/>
    <property type="match status" value="1"/>
</dbReference>
<keyword evidence="13" id="KW-0131">Cell cycle</keyword>
<dbReference type="GeneID" id="112690833"/>
<dbReference type="GO" id="GO:0009896">
    <property type="term" value="P:positive regulation of catabolic process"/>
    <property type="evidence" value="ECO:0007669"/>
    <property type="project" value="UniProtKB-ARBA"/>
</dbReference>
<proteinExistence type="predicted"/>
<feature type="compositionally biased region" description="Low complexity" evidence="17">
    <location>
        <begin position="228"/>
        <end position="241"/>
    </location>
</feature>
<comment type="subcellular location">
    <subcellularLocation>
        <location evidence="2">Cytoplasm</location>
    </subcellularLocation>
    <subcellularLocation>
        <location evidence="1 16">Nucleus</location>
    </subcellularLocation>
</comment>
<dbReference type="InterPro" id="IPR036388">
    <property type="entry name" value="WH-like_DNA-bd_sf"/>
</dbReference>
<dbReference type="InterPro" id="IPR036390">
    <property type="entry name" value="WH_DNA-bd_sf"/>
</dbReference>
<dbReference type="GO" id="GO:0050778">
    <property type="term" value="P:positive regulation of immune response"/>
    <property type="evidence" value="ECO:0007669"/>
    <property type="project" value="UniProtKB-ARBA"/>
</dbReference>
<feature type="DNA-binding region" description="Fork-head" evidence="16">
    <location>
        <begin position="105"/>
        <end position="212"/>
    </location>
</feature>
<dbReference type="GO" id="GO:0005634">
    <property type="term" value="C:nucleus"/>
    <property type="evidence" value="ECO:0007669"/>
    <property type="project" value="UniProtKB-SubCell"/>
</dbReference>
<evidence type="ECO:0000256" key="4">
    <source>
        <dbReference type="ARBA" id="ARBA00022490"/>
    </source>
</evidence>
<evidence type="ECO:0000256" key="6">
    <source>
        <dbReference type="ARBA" id="ARBA00022604"/>
    </source>
</evidence>
<evidence type="ECO:0000256" key="12">
    <source>
        <dbReference type="ARBA" id="ARBA00023242"/>
    </source>
</evidence>
<keyword evidence="9 16" id="KW-0238">DNA-binding</keyword>
<sequence length="475" mass="52323">MQDYGLEPLQRARSNTWPLPRPDAEDGGPQLPDGNSPPQLLDNAVGGPSSSSSSSGGGGLLPPQLQQHQHQQQRQQHQQQPHQQQVGGAMVAGPAKKTSSRRNAWGNQSYADLITQAISSVPEQRLTLSQIYEWMVQNVPYFKDKGDSNSSAGWKNSIRHNLSLHSRFEKIQNEGTGKSSWWQINHNASRTTGKSRRRATSMETPKFEKKRGRVKKVVEAIRNGLHQENTPSPSSSVSENSDMIPVSPLRGFQFSPDFRARASSNASSTGRLSPIFSEQISTTDYGLDSVAEQGQADLLAGSLAQTVRLSQPLQPQQQQQTQPLESYGDVFLNNRPPPPPYCSLTIQSCPVHGYHGCSCISLSQLDNTSYIKQECISFENMLDDQQDDNMSATVVGQIMGSSHLSYDELNINLDNFPPECNVDEVIKHEVSLGGCLDFNNFNPPIQPQPSVTTTQTLASVSHDQSSFTSGHHWVH</sequence>
<dbReference type="CTD" id="41709"/>
<keyword evidence="10" id="KW-0010">Activator</keyword>
<dbReference type="GO" id="GO:0008340">
    <property type="term" value="P:determination of adult lifespan"/>
    <property type="evidence" value="ECO:0007669"/>
    <property type="project" value="UniProtKB-ARBA"/>
</dbReference>
<evidence type="ECO:0000256" key="11">
    <source>
        <dbReference type="ARBA" id="ARBA00023163"/>
    </source>
</evidence>
<evidence type="ECO:0000256" key="10">
    <source>
        <dbReference type="ARBA" id="ARBA00023159"/>
    </source>
</evidence>
<dbReference type="Gene3D" id="1.10.10.10">
    <property type="entry name" value="Winged helix-like DNA-binding domain superfamily/Winged helix DNA-binding domain"/>
    <property type="match status" value="1"/>
</dbReference>
<dbReference type="GO" id="GO:0034599">
    <property type="term" value="P:cellular response to oxidative stress"/>
    <property type="evidence" value="ECO:0007669"/>
    <property type="project" value="UniProtKB-ARBA"/>
</dbReference>
<dbReference type="AlphaFoldDB" id="A0A8B8GCR1"/>
<evidence type="ECO:0000256" key="8">
    <source>
        <dbReference type="ARBA" id="ARBA00023015"/>
    </source>
</evidence>
<dbReference type="PRINTS" id="PR00053">
    <property type="entry name" value="FORKHEAD"/>
</dbReference>
<keyword evidence="11" id="KW-0804">Transcription</keyword>
<reference evidence="20" key="1">
    <citation type="submission" date="2025-08" db="UniProtKB">
        <authorList>
            <consortium name="RefSeq"/>
        </authorList>
    </citation>
    <scope>IDENTIFICATION</scope>
</reference>
<evidence type="ECO:0000256" key="15">
    <source>
        <dbReference type="ARBA" id="ARBA00039893"/>
    </source>
</evidence>
<dbReference type="OrthoDB" id="5954824at2759"/>
<organism evidence="19 20">
    <name type="scientific">Sipha flava</name>
    <name type="common">yellow sugarcane aphid</name>
    <dbReference type="NCBI Taxonomy" id="143950"/>
    <lineage>
        <taxon>Eukaryota</taxon>
        <taxon>Metazoa</taxon>
        <taxon>Ecdysozoa</taxon>
        <taxon>Arthropoda</taxon>
        <taxon>Hexapoda</taxon>
        <taxon>Insecta</taxon>
        <taxon>Pterygota</taxon>
        <taxon>Neoptera</taxon>
        <taxon>Paraneoptera</taxon>
        <taxon>Hemiptera</taxon>
        <taxon>Sternorrhyncha</taxon>
        <taxon>Aphidomorpha</taxon>
        <taxon>Aphidoidea</taxon>
        <taxon>Aphididae</taxon>
        <taxon>Sipha</taxon>
    </lineage>
</organism>
<evidence type="ECO:0000256" key="14">
    <source>
        <dbReference type="ARBA" id="ARBA00038846"/>
    </source>
</evidence>
<keyword evidence="6" id="KW-0341">Growth regulation</keyword>
<dbReference type="Proteomes" id="UP000694846">
    <property type="component" value="Unplaced"/>
</dbReference>
<comment type="subunit">
    <text evidence="14">Interacts with melt.</text>
</comment>
<evidence type="ECO:0000256" key="17">
    <source>
        <dbReference type="SAM" id="MobiDB-lite"/>
    </source>
</evidence>
<feature type="domain" description="Fork-head" evidence="18">
    <location>
        <begin position="105"/>
        <end position="212"/>
    </location>
</feature>
<dbReference type="CDD" id="cd20032">
    <property type="entry name" value="FH_FOXO"/>
    <property type="match status" value="1"/>
</dbReference>
<dbReference type="RefSeq" id="XP_025420713.1">
    <property type="nucleotide sequence ID" value="XM_025564928.1"/>
</dbReference>
<evidence type="ECO:0000313" key="19">
    <source>
        <dbReference type="Proteomes" id="UP000694846"/>
    </source>
</evidence>
<feature type="region of interest" description="Disordered" evidence="17">
    <location>
        <begin position="188"/>
        <end position="243"/>
    </location>
</feature>
<accession>A0A8B8GCR1</accession>
<dbReference type="InterPro" id="IPR030456">
    <property type="entry name" value="TF_fork_head_CS_2"/>
</dbReference>
<dbReference type="SMART" id="SM00339">
    <property type="entry name" value="FH"/>
    <property type="match status" value="1"/>
</dbReference>
<keyword evidence="5" id="KW-0597">Phosphoprotein</keyword>
<dbReference type="GO" id="GO:0001228">
    <property type="term" value="F:DNA-binding transcription activator activity, RNA polymerase II-specific"/>
    <property type="evidence" value="ECO:0007669"/>
    <property type="project" value="UniProtKB-ARBA"/>
</dbReference>
<dbReference type="GO" id="GO:0010883">
    <property type="term" value="P:regulation of lipid storage"/>
    <property type="evidence" value="ECO:0007669"/>
    <property type="project" value="UniProtKB-ARBA"/>
</dbReference>
<keyword evidence="8" id="KW-0805">Transcription regulation</keyword>
<evidence type="ECO:0000256" key="3">
    <source>
        <dbReference type="ARBA" id="ARBA00022473"/>
    </source>
</evidence>
<dbReference type="GO" id="GO:0030154">
    <property type="term" value="P:cell differentiation"/>
    <property type="evidence" value="ECO:0007669"/>
    <property type="project" value="UniProtKB-KW"/>
</dbReference>
<dbReference type="FunFam" id="1.10.10.10:FF:000032">
    <property type="entry name" value="Forkhead box protein O4"/>
    <property type="match status" value="1"/>
</dbReference>
<evidence type="ECO:0000256" key="1">
    <source>
        <dbReference type="ARBA" id="ARBA00004123"/>
    </source>
</evidence>
<dbReference type="PROSITE" id="PS00658">
    <property type="entry name" value="FORK_HEAD_2"/>
    <property type="match status" value="1"/>
</dbReference>
<evidence type="ECO:0000313" key="20">
    <source>
        <dbReference type="RefSeq" id="XP_025420713.1"/>
    </source>
</evidence>
<name>A0A8B8GCR1_9HEMI</name>
<dbReference type="PANTHER" id="PTHR45767:SF2">
    <property type="entry name" value="FORKHEAD BOX PROTEIN O"/>
    <property type="match status" value="1"/>
</dbReference>
<keyword evidence="4" id="KW-0963">Cytoplasm</keyword>
<gene>
    <name evidence="20" type="primary">LOC112690833</name>
</gene>
<evidence type="ECO:0000256" key="5">
    <source>
        <dbReference type="ARBA" id="ARBA00022553"/>
    </source>
</evidence>
<dbReference type="GO" id="GO:0008286">
    <property type="term" value="P:insulin receptor signaling pathway"/>
    <property type="evidence" value="ECO:0007669"/>
    <property type="project" value="UniProtKB-ARBA"/>
</dbReference>
<feature type="region of interest" description="Disordered" evidence="17">
    <location>
        <begin position="1"/>
        <end position="104"/>
    </location>
</feature>
<dbReference type="GO" id="GO:0000978">
    <property type="term" value="F:RNA polymerase II cis-regulatory region sequence-specific DNA binding"/>
    <property type="evidence" value="ECO:0007669"/>
    <property type="project" value="TreeGrafter"/>
</dbReference>
<evidence type="ECO:0000256" key="7">
    <source>
        <dbReference type="ARBA" id="ARBA00022782"/>
    </source>
</evidence>
<feature type="compositionally biased region" description="Low complexity" evidence="17">
    <location>
        <begin position="61"/>
        <end position="85"/>
    </location>
</feature>
<dbReference type="GO" id="GO:0005737">
    <property type="term" value="C:cytoplasm"/>
    <property type="evidence" value="ECO:0007669"/>
    <property type="project" value="UniProtKB-SubCell"/>
</dbReference>
<dbReference type="GO" id="GO:0042594">
    <property type="term" value="P:response to starvation"/>
    <property type="evidence" value="ECO:0007669"/>
    <property type="project" value="UniProtKB-ARBA"/>
</dbReference>
<protein>
    <recommendedName>
        <fullName evidence="15">Forkhead box protein O</fullName>
    </recommendedName>
</protein>
<evidence type="ECO:0000256" key="16">
    <source>
        <dbReference type="PROSITE-ProRule" id="PRU00089"/>
    </source>
</evidence>
<evidence type="ECO:0000256" key="13">
    <source>
        <dbReference type="ARBA" id="ARBA00023306"/>
    </source>
</evidence>
<dbReference type="GO" id="GO:0040015">
    <property type="term" value="P:negative regulation of multicellular organism growth"/>
    <property type="evidence" value="ECO:0007669"/>
    <property type="project" value="UniProtKB-ARBA"/>
</dbReference>
<evidence type="ECO:0000259" key="18">
    <source>
        <dbReference type="PROSITE" id="PS50039"/>
    </source>
</evidence>
<dbReference type="PANTHER" id="PTHR45767">
    <property type="entry name" value="FORKHEAD BOX PROTEIN O"/>
    <property type="match status" value="1"/>
</dbReference>
<dbReference type="InterPro" id="IPR001766">
    <property type="entry name" value="Fork_head_dom"/>
</dbReference>